<keyword evidence="3" id="KW-0804">Transcription</keyword>
<name>A0A371BD11_9BRAD</name>
<dbReference type="Pfam" id="PF01638">
    <property type="entry name" value="HxlR"/>
    <property type="match status" value="1"/>
</dbReference>
<evidence type="ECO:0000313" key="5">
    <source>
        <dbReference type="EMBL" id="RDV05440.1"/>
    </source>
</evidence>
<feature type="domain" description="HTH hxlR-type" evidence="4">
    <location>
        <begin position="25"/>
        <end position="123"/>
    </location>
</feature>
<evidence type="ECO:0000313" key="6">
    <source>
        <dbReference type="Proteomes" id="UP000263993"/>
    </source>
</evidence>
<dbReference type="EMBL" id="QRGO01000001">
    <property type="protein sequence ID" value="RDV05440.1"/>
    <property type="molecule type" value="Genomic_DNA"/>
</dbReference>
<sequence>MLMPPQRLPKKAPKPPRDYDCAAGCPVEATLELIDGKWKGVILFHLQDGPVRFNALRRGLHGITQRMLTKQLRELEQAGLILRQVYAEVPPRVEYRLSPLGETMQPVIETLKNWGETYLKGRKRGEAGPINAMPADEARL</sequence>
<dbReference type="Gene3D" id="1.10.10.10">
    <property type="entry name" value="Winged helix-like DNA-binding domain superfamily/Winged helix DNA-binding domain"/>
    <property type="match status" value="1"/>
</dbReference>
<dbReference type="PANTHER" id="PTHR33204:SF29">
    <property type="entry name" value="TRANSCRIPTIONAL REGULATOR"/>
    <property type="match status" value="1"/>
</dbReference>
<dbReference type="GO" id="GO:0003677">
    <property type="term" value="F:DNA binding"/>
    <property type="evidence" value="ECO:0007669"/>
    <property type="project" value="UniProtKB-KW"/>
</dbReference>
<dbReference type="PANTHER" id="PTHR33204">
    <property type="entry name" value="TRANSCRIPTIONAL REGULATOR, MARR FAMILY"/>
    <property type="match status" value="1"/>
</dbReference>
<dbReference type="RefSeq" id="WP_115517464.1">
    <property type="nucleotide sequence ID" value="NZ_QRGO01000001.1"/>
</dbReference>
<accession>A0A371BD11</accession>
<dbReference type="OrthoDB" id="9800350at2"/>
<reference evidence="6" key="1">
    <citation type="submission" date="2018-08" db="EMBL/GenBank/DDBJ databases">
        <authorList>
            <person name="Kim S.-J."/>
            <person name="Jung G.-Y."/>
        </authorList>
    </citation>
    <scope>NUCLEOTIDE SEQUENCE [LARGE SCALE GENOMIC DNA]</scope>
    <source>
        <strain evidence="6">GY_H</strain>
    </source>
</reference>
<keyword evidence="6" id="KW-1185">Reference proteome</keyword>
<comment type="caution">
    <text evidence="5">The sequence shown here is derived from an EMBL/GenBank/DDBJ whole genome shotgun (WGS) entry which is preliminary data.</text>
</comment>
<dbReference type="InterPro" id="IPR036388">
    <property type="entry name" value="WH-like_DNA-bd_sf"/>
</dbReference>
<dbReference type="GO" id="GO:0006355">
    <property type="term" value="P:regulation of DNA-templated transcription"/>
    <property type="evidence" value="ECO:0007669"/>
    <property type="project" value="UniProtKB-ARBA"/>
</dbReference>
<dbReference type="PROSITE" id="PS51118">
    <property type="entry name" value="HTH_HXLR"/>
    <property type="match status" value="1"/>
</dbReference>
<dbReference type="Proteomes" id="UP000263993">
    <property type="component" value="Unassembled WGS sequence"/>
</dbReference>
<dbReference type="InterPro" id="IPR002577">
    <property type="entry name" value="HTH_HxlR"/>
</dbReference>
<evidence type="ECO:0000256" key="1">
    <source>
        <dbReference type="ARBA" id="ARBA00023015"/>
    </source>
</evidence>
<proteinExistence type="predicted"/>
<gene>
    <name evidence="5" type="ORF">DXH78_13165</name>
</gene>
<evidence type="ECO:0000256" key="3">
    <source>
        <dbReference type="ARBA" id="ARBA00023163"/>
    </source>
</evidence>
<dbReference type="SUPFAM" id="SSF46785">
    <property type="entry name" value="Winged helix' DNA-binding domain"/>
    <property type="match status" value="1"/>
</dbReference>
<dbReference type="AlphaFoldDB" id="A0A371BD11"/>
<dbReference type="InterPro" id="IPR011991">
    <property type="entry name" value="ArsR-like_HTH"/>
</dbReference>
<dbReference type="CDD" id="cd00090">
    <property type="entry name" value="HTH_ARSR"/>
    <property type="match status" value="1"/>
</dbReference>
<protein>
    <submittedName>
        <fullName evidence="5">Transcriptional regulator</fullName>
    </submittedName>
</protein>
<organism evidence="5 6">
    <name type="scientific">Undibacter mobilis</name>
    <dbReference type="NCBI Taxonomy" id="2292256"/>
    <lineage>
        <taxon>Bacteria</taxon>
        <taxon>Pseudomonadati</taxon>
        <taxon>Pseudomonadota</taxon>
        <taxon>Alphaproteobacteria</taxon>
        <taxon>Hyphomicrobiales</taxon>
        <taxon>Nitrobacteraceae</taxon>
        <taxon>Undibacter</taxon>
    </lineage>
</organism>
<dbReference type="InterPro" id="IPR036390">
    <property type="entry name" value="WH_DNA-bd_sf"/>
</dbReference>
<keyword evidence="1" id="KW-0805">Transcription regulation</keyword>
<keyword evidence="2" id="KW-0238">DNA-binding</keyword>
<evidence type="ECO:0000256" key="2">
    <source>
        <dbReference type="ARBA" id="ARBA00023125"/>
    </source>
</evidence>
<evidence type="ECO:0000259" key="4">
    <source>
        <dbReference type="PROSITE" id="PS51118"/>
    </source>
</evidence>